<keyword evidence="3" id="KW-1185">Reference proteome</keyword>
<dbReference type="Proteomes" id="UP001374579">
    <property type="component" value="Unassembled WGS sequence"/>
</dbReference>
<evidence type="ECO:0000313" key="3">
    <source>
        <dbReference type="Proteomes" id="UP001374579"/>
    </source>
</evidence>
<comment type="caution">
    <text evidence="2">The sequence shown here is derived from an EMBL/GenBank/DDBJ whole genome shotgun (WGS) entry which is preliminary data.</text>
</comment>
<feature type="region of interest" description="Disordered" evidence="1">
    <location>
        <begin position="93"/>
        <end position="186"/>
    </location>
</feature>
<evidence type="ECO:0000313" key="2">
    <source>
        <dbReference type="EMBL" id="KAK7109634.1"/>
    </source>
</evidence>
<evidence type="ECO:0000256" key="1">
    <source>
        <dbReference type="SAM" id="MobiDB-lite"/>
    </source>
</evidence>
<accession>A0AAN9BQT4</accession>
<proteinExistence type="predicted"/>
<sequence length="401" mass="43372">MDVDSSSKFIGSLTKFLQSLCNGYVEFQRGVELVGHIYLSIDTGEKVDYILHEKVSKNDENSVTFVSNSFHAQPLDKDKAVADKESLIKFGAKGSEDASGDDSDDIMILDQSKGVPGSTNAGTIPFKGTKRVASPSSDQRRLAQRGYAGPVRNQGSSNPMSPPRNRQLSGPSATVTSHGGQSENINVGDMKLEQITTDELLSLASQVGEGASSSNLPPRGPVRVGRSSLGDAAGQPVWIKQEPPDDRQGGPDTGWSHSRDGQSDSSNSGSNLYPVMMHPNASAYSSNPVFPGFPSMSGPSATATSQHHGLSQPLPGTSGANPYANLMPGTSGSVDPAGQAARWEHKRAQQREYSRRYWLKMKQNPLLYQRRKQANMENNRRFRFKKKVLGSQAMPPWPPNQ</sequence>
<protein>
    <submittedName>
        <fullName evidence="2">Uncharacterized protein</fullName>
    </submittedName>
</protein>
<feature type="region of interest" description="Disordered" evidence="1">
    <location>
        <begin position="206"/>
        <end position="274"/>
    </location>
</feature>
<name>A0AAN9BQT4_9CAEN</name>
<feature type="compositionally biased region" description="Acidic residues" evidence="1">
    <location>
        <begin position="98"/>
        <end position="107"/>
    </location>
</feature>
<gene>
    <name evidence="2" type="ORF">V1264_013644</name>
</gene>
<dbReference type="EMBL" id="JBAMIC010000003">
    <property type="protein sequence ID" value="KAK7109634.1"/>
    <property type="molecule type" value="Genomic_DNA"/>
</dbReference>
<reference evidence="2 3" key="1">
    <citation type="submission" date="2024-02" db="EMBL/GenBank/DDBJ databases">
        <title>Chromosome-scale genome assembly of the rough periwinkle Littorina saxatilis.</title>
        <authorList>
            <person name="De Jode A."/>
            <person name="Faria R."/>
            <person name="Formenti G."/>
            <person name="Sims Y."/>
            <person name="Smith T.P."/>
            <person name="Tracey A."/>
            <person name="Wood J.M.D."/>
            <person name="Zagrodzka Z.B."/>
            <person name="Johannesson K."/>
            <person name="Butlin R.K."/>
            <person name="Leder E.H."/>
        </authorList>
    </citation>
    <scope>NUCLEOTIDE SEQUENCE [LARGE SCALE GENOMIC DNA]</scope>
    <source>
        <strain evidence="2">Snail1</strain>
        <tissue evidence="2">Muscle</tissue>
    </source>
</reference>
<dbReference type="AlphaFoldDB" id="A0AAN9BQT4"/>
<feature type="compositionally biased region" description="Polar residues" evidence="1">
    <location>
        <begin position="297"/>
        <end position="320"/>
    </location>
</feature>
<feature type="compositionally biased region" description="Polar residues" evidence="1">
    <location>
        <begin position="206"/>
        <end position="216"/>
    </location>
</feature>
<organism evidence="2 3">
    <name type="scientific">Littorina saxatilis</name>
    <dbReference type="NCBI Taxonomy" id="31220"/>
    <lineage>
        <taxon>Eukaryota</taxon>
        <taxon>Metazoa</taxon>
        <taxon>Spiralia</taxon>
        <taxon>Lophotrochozoa</taxon>
        <taxon>Mollusca</taxon>
        <taxon>Gastropoda</taxon>
        <taxon>Caenogastropoda</taxon>
        <taxon>Littorinimorpha</taxon>
        <taxon>Littorinoidea</taxon>
        <taxon>Littorinidae</taxon>
        <taxon>Littorina</taxon>
    </lineage>
</organism>
<feature type="region of interest" description="Disordered" evidence="1">
    <location>
        <begin position="297"/>
        <end position="339"/>
    </location>
</feature>
<feature type="compositionally biased region" description="Polar residues" evidence="1">
    <location>
        <begin position="153"/>
        <end position="185"/>
    </location>
</feature>